<evidence type="ECO:0000256" key="3">
    <source>
        <dbReference type="ARBA" id="ARBA00022777"/>
    </source>
</evidence>
<dbReference type="InterPro" id="IPR016064">
    <property type="entry name" value="NAD/diacylglycerol_kinase_sf"/>
</dbReference>
<dbReference type="Gene3D" id="2.60.200.40">
    <property type="match status" value="1"/>
</dbReference>
<dbReference type="InterPro" id="IPR050187">
    <property type="entry name" value="Lipid_Phosphate_FormReg"/>
</dbReference>
<keyword evidence="3" id="KW-0418">Kinase</keyword>
<dbReference type="SUPFAM" id="SSF111331">
    <property type="entry name" value="NAD kinase/diacylglycerol kinase-like"/>
    <property type="match status" value="1"/>
</dbReference>
<dbReference type="EMBL" id="CAFAAN010000006">
    <property type="protein sequence ID" value="CAB4804091.1"/>
    <property type="molecule type" value="Genomic_DNA"/>
</dbReference>
<sequence>MWAIVVNPVSGGGKGAVLGREVAGYFASKSLPYQVITSTTAQRLQANLQNFLDLQGDGCQGVVAVGGDGLAHLVMQSVVPRAIPFTVIPAGTGNDFGRALGWSLLAITKQLDCLTTDAPKKIDLGLVDSEWFGAILSTGFDSVVNEKANRMSWPKGPMKYNVAIAMELPKFKPMQYTIGLDNNSIQTEAMLIAVANGSSYGAGMLVCPDARMDDGLFDVMVLRPVSKFEFIKVFPKVFKGEHINHPKVDIYRSRRVSLTAPAIAYADGERVGTLPVQAECIAGAGLSWTP</sequence>
<organism evidence="6">
    <name type="scientific">freshwater metagenome</name>
    <dbReference type="NCBI Taxonomy" id="449393"/>
    <lineage>
        <taxon>unclassified sequences</taxon>
        <taxon>metagenomes</taxon>
        <taxon>ecological metagenomes</taxon>
    </lineage>
</organism>
<keyword evidence="4" id="KW-0067">ATP-binding</keyword>
<protein>
    <submittedName>
        <fullName evidence="6">Unannotated protein</fullName>
    </submittedName>
</protein>
<dbReference type="AlphaFoldDB" id="A0A6J6FQD7"/>
<dbReference type="EMBL" id="CAFAZW010000002">
    <property type="protein sequence ID" value="CAB4839814.1"/>
    <property type="molecule type" value="Genomic_DNA"/>
</dbReference>
<gene>
    <name evidence="6" type="ORF">UFOPK1824_00061</name>
    <name evidence="7" type="ORF">UFOPK2340_01176</name>
    <name evidence="8" type="ORF">UFOPK3027_00844</name>
    <name evidence="9" type="ORF">UFOPK3256_00215</name>
    <name evidence="10" type="ORF">UFOPK3827_00913</name>
    <name evidence="11" type="ORF">UFOPK3982_00831</name>
    <name evidence="12" type="ORF">UFOPK4120_00505</name>
    <name evidence="13" type="ORF">UFOPK4404_00454</name>
</gene>
<evidence type="ECO:0000313" key="8">
    <source>
        <dbReference type="EMBL" id="CAB4804091.1"/>
    </source>
</evidence>
<dbReference type="GO" id="GO:0004143">
    <property type="term" value="F:ATP-dependent diacylglycerol kinase activity"/>
    <property type="evidence" value="ECO:0007669"/>
    <property type="project" value="TreeGrafter"/>
</dbReference>
<evidence type="ECO:0000313" key="6">
    <source>
        <dbReference type="EMBL" id="CAB4591007.1"/>
    </source>
</evidence>
<reference evidence="6" key="1">
    <citation type="submission" date="2020-05" db="EMBL/GenBank/DDBJ databases">
        <authorList>
            <person name="Chiriac C."/>
            <person name="Salcher M."/>
            <person name="Ghai R."/>
            <person name="Kavagutti S V."/>
        </authorList>
    </citation>
    <scope>NUCLEOTIDE SEQUENCE</scope>
</reference>
<evidence type="ECO:0000313" key="11">
    <source>
        <dbReference type="EMBL" id="CAB4986897.1"/>
    </source>
</evidence>
<evidence type="ECO:0000256" key="1">
    <source>
        <dbReference type="ARBA" id="ARBA00022679"/>
    </source>
</evidence>
<dbReference type="Pfam" id="PF19279">
    <property type="entry name" value="YegS_C"/>
    <property type="match status" value="1"/>
</dbReference>
<keyword evidence="1" id="KW-0808">Transferase</keyword>
<keyword evidence="2" id="KW-0547">Nucleotide-binding</keyword>
<dbReference type="EMBL" id="CAFBQY010000004">
    <property type="protein sequence ID" value="CAB5070987.1"/>
    <property type="molecule type" value="Genomic_DNA"/>
</dbReference>
<dbReference type="Gene3D" id="3.40.50.10330">
    <property type="entry name" value="Probable inorganic polyphosphate/atp-NAD kinase, domain 1"/>
    <property type="match status" value="1"/>
</dbReference>
<dbReference type="InterPro" id="IPR045540">
    <property type="entry name" value="YegS/DAGK_C"/>
</dbReference>
<evidence type="ECO:0000313" key="9">
    <source>
        <dbReference type="EMBL" id="CAB4839814.1"/>
    </source>
</evidence>
<evidence type="ECO:0000259" key="5">
    <source>
        <dbReference type="PROSITE" id="PS50146"/>
    </source>
</evidence>
<evidence type="ECO:0000256" key="2">
    <source>
        <dbReference type="ARBA" id="ARBA00022741"/>
    </source>
</evidence>
<evidence type="ECO:0000313" key="13">
    <source>
        <dbReference type="EMBL" id="CAB5070987.1"/>
    </source>
</evidence>
<evidence type="ECO:0000256" key="4">
    <source>
        <dbReference type="ARBA" id="ARBA00022840"/>
    </source>
</evidence>
<dbReference type="GO" id="GO:0005524">
    <property type="term" value="F:ATP binding"/>
    <property type="evidence" value="ECO:0007669"/>
    <property type="project" value="UniProtKB-KW"/>
</dbReference>
<name>A0A6J6FQD7_9ZZZZ</name>
<dbReference type="EMBL" id="CAEZUM010000002">
    <property type="protein sequence ID" value="CAB4591007.1"/>
    <property type="molecule type" value="Genomic_DNA"/>
</dbReference>
<feature type="domain" description="DAGKc" evidence="5">
    <location>
        <begin position="1"/>
        <end position="131"/>
    </location>
</feature>
<dbReference type="Pfam" id="PF00781">
    <property type="entry name" value="DAGK_cat"/>
    <property type="match status" value="1"/>
</dbReference>
<dbReference type="EMBL" id="CAFBOO010000006">
    <property type="protein sequence ID" value="CAB4986897.1"/>
    <property type="molecule type" value="Genomic_DNA"/>
</dbReference>
<dbReference type="PANTHER" id="PTHR12358:SF106">
    <property type="entry name" value="LIPID KINASE YEGS"/>
    <property type="match status" value="1"/>
</dbReference>
<dbReference type="EMBL" id="CAEZXC010000085">
    <property type="protein sequence ID" value="CAB4681967.1"/>
    <property type="molecule type" value="Genomic_DNA"/>
</dbReference>
<evidence type="ECO:0000313" key="10">
    <source>
        <dbReference type="EMBL" id="CAB4956299.1"/>
    </source>
</evidence>
<dbReference type="EMBL" id="CAFBPO010000004">
    <property type="protein sequence ID" value="CAB5015444.1"/>
    <property type="molecule type" value="Genomic_DNA"/>
</dbReference>
<dbReference type="PROSITE" id="PS50146">
    <property type="entry name" value="DAGK"/>
    <property type="match status" value="1"/>
</dbReference>
<dbReference type="SMART" id="SM00046">
    <property type="entry name" value="DAGKc"/>
    <property type="match status" value="1"/>
</dbReference>
<dbReference type="GO" id="GO:0005886">
    <property type="term" value="C:plasma membrane"/>
    <property type="evidence" value="ECO:0007669"/>
    <property type="project" value="TreeGrafter"/>
</dbReference>
<dbReference type="InterPro" id="IPR001206">
    <property type="entry name" value="Diacylglycerol_kinase_cat_dom"/>
</dbReference>
<evidence type="ECO:0000313" key="7">
    <source>
        <dbReference type="EMBL" id="CAB4681967.1"/>
    </source>
</evidence>
<accession>A0A6J6FQD7</accession>
<dbReference type="EMBL" id="CAFBNM010000007">
    <property type="protein sequence ID" value="CAB4956299.1"/>
    <property type="molecule type" value="Genomic_DNA"/>
</dbReference>
<dbReference type="PANTHER" id="PTHR12358">
    <property type="entry name" value="SPHINGOSINE KINASE"/>
    <property type="match status" value="1"/>
</dbReference>
<proteinExistence type="predicted"/>
<evidence type="ECO:0000313" key="12">
    <source>
        <dbReference type="EMBL" id="CAB5015444.1"/>
    </source>
</evidence>
<dbReference type="InterPro" id="IPR017438">
    <property type="entry name" value="ATP-NAD_kinase_N"/>
</dbReference>